<dbReference type="AlphaFoldDB" id="A0A1M6I381"/>
<reference evidence="3" key="1">
    <citation type="submission" date="2016-11" db="EMBL/GenBank/DDBJ databases">
        <authorList>
            <person name="Varghese N."/>
            <person name="Submissions S."/>
        </authorList>
    </citation>
    <scope>NUCLEOTIDE SEQUENCE [LARGE SCALE GENOMIC DNA]</scope>
    <source>
        <strain evidence="3">DSM 26884</strain>
    </source>
</reference>
<organism evidence="2 3">
    <name type="scientific">Bacteroides stercorirosoris</name>
    <dbReference type="NCBI Taxonomy" id="871324"/>
    <lineage>
        <taxon>Bacteria</taxon>
        <taxon>Pseudomonadati</taxon>
        <taxon>Bacteroidota</taxon>
        <taxon>Bacteroidia</taxon>
        <taxon>Bacteroidales</taxon>
        <taxon>Bacteroidaceae</taxon>
        <taxon>Bacteroides</taxon>
    </lineage>
</organism>
<evidence type="ECO:0000313" key="2">
    <source>
        <dbReference type="EMBL" id="SHJ28933.1"/>
    </source>
</evidence>
<accession>A0A1M6I381</accession>
<dbReference type="Proteomes" id="UP000184192">
    <property type="component" value="Unassembled WGS sequence"/>
</dbReference>
<name>A0A1M6I381_9BACE</name>
<gene>
    <name evidence="2" type="ORF">SAMN05444350_12133</name>
</gene>
<keyword evidence="1" id="KW-1133">Transmembrane helix</keyword>
<feature type="transmembrane region" description="Helical" evidence="1">
    <location>
        <begin position="49"/>
        <end position="67"/>
    </location>
</feature>
<evidence type="ECO:0000256" key="1">
    <source>
        <dbReference type="SAM" id="Phobius"/>
    </source>
</evidence>
<proteinExistence type="predicted"/>
<keyword evidence="1" id="KW-0812">Transmembrane</keyword>
<sequence length="68" mass="8067">MSFNYAAHLRGYLFLEAFIAEIKNDVMDDFKTQKIKQRVQKLSYKKQRIICSVVYVILSCITVYLIWA</sequence>
<dbReference type="EMBL" id="FQZN01000021">
    <property type="protein sequence ID" value="SHJ28933.1"/>
    <property type="molecule type" value="Genomic_DNA"/>
</dbReference>
<keyword evidence="3" id="KW-1185">Reference proteome</keyword>
<keyword evidence="1" id="KW-0472">Membrane</keyword>
<evidence type="ECO:0000313" key="3">
    <source>
        <dbReference type="Proteomes" id="UP000184192"/>
    </source>
</evidence>
<protein>
    <submittedName>
        <fullName evidence="2">Uncharacterized protein</fullName>
    </submittedName>
</protein>